<dbReference type="Proteomes" id="UP000289184">
    <property type="component" value="Unassembled WGS sequence"/>
</dbReference>
<dbReference type="AlphaFoldDB" id="A0A446C2P5"/>
<dbReference type="EMBL" id="UFQB01000001">
    <property type="protein sequence ID" value="SSW62134.1"/>
    <property type="molecule type" value="Genomic_DNA"/>
</dbReference>
<evidence type="ECO:0000313" key="1">
    <source>
        <dbReference type="EMBL" id="SSW62134.1"/>
    </source>
</evidence>
<reference evidence="1 2" key="1">
    <citation type="submission" date="2018-07" db="EMBL/GenBank/DDBJ databases">
        <authorList>
            <person name="Peeters C."/>
        </authorList>
    </citation>
    <scope>NUCLEOTIDE SEQUENCE [LARGE SCALE GENOMIC DNA]</scope>
    <source>
        <strain evidence="1 2">LMG 3411</strain>
    </source>
</reference>
<gene>
    <name evidence="1" type="ORF">AGI3411_00317</name>
</gene>
<keyword evidence="2" id="KW-1185">Reference proteome</keyword>
<organism evidence="1 2">
    <name type="scientific">Achromobacter agilis</name>
    <dbReference type="NCBI Taxonomy" id="1353888"/>
    <lineage>
        <taxon>Bacteria</taxon>
        <taxon>Pseudomonadati</taxon>
        <taxon>Pseudomonadota</taxon>
        <taxon>Betaproteobacteria</taxon>
        <taxon>Burkholderiales</taxon>
        <taxon>Alcaligenaceae</taxon>
        <taxon>Achromobacter</taxon>
    </lineage>
</organism>
<evidence type="ECO:0000313" key="2">
    <source>
        <dbReference type="Proteomes" id="UP000289184"/>
    </source>
</evidence>
<protein>
    <submittedName>
        <fullName evidence="1">Uncharacterized protein</fullName>
    </submittedName>
</protein>
<name>A0A446C2P5_9BURK</name>
<accession>A0A446C2P5</accession>
<sequence length="37" mass="4336">MWIVIAIVAISAGARLWLHWRALLRQLPDRAEHLVLF</sequence>
<proteinExistence type="predicted"/>